<dbReference type="AlphaFoldDB" id="A0A382XPZ3"/>
<dbReference type="PANTHER" id="PTHR43586:SF4">
    <property type="entry name" value="ISOPENICILLIN N EPIMERASE"/>
    <property type="match status" value="1"/>
</dbReference>
<dbReference type="PANTHER" id="PTHR43586">
    <property type="entry name" value="CYSTEINE DESULFURASE"/>
    <property type="match status" value="1"/>
</dbReference>
<dbReference type="SUPFAM" id="SSF53383">
    <property type="entry name" value="PLP-dependent transferases"/>
    <property type="match status" value="1"/>
</dbReference>
<organism evidence="2">
    <name type="scientific">marine metagenome</name>
    <dbReference type="NCBI Taxonomy" id="408172"/>
    <lineage>
        <taxon>unclassified sequences</taxon>
        <taxon>metagenomes</taxon>
        <taxon>ecological metagenomes</taxon>
    </lineage>
</organism>
<gene>
    <name evidence="2" type="ORF">METZ01_LOCUS426061</name>
</gene>
<name>A0A382XPZ3_9ZZZZ</name>
<evidence type="ECO:0000313" key="2">
    <source>
        <dbReference type="EMBL" id="SVD73207.1"/>
    </source>
</evidence>
<reference evidence="2" key="1">
    <citation type="submission" date="2018-05" db="EMBL/GenBank/DDBJ databases">
        <authorList>
            <person name="Lanie J.A."/>
            <person name="Ng W.-L."/>
            <person name="Kazmierczak K.M."/>
            <person name="Andrzejewski T.M."/>
            <person name="Davidsen T.M."/>
            <person name="Wayne K.J."/>
            <person name="Tettelin H."/>
            <person name="Glass J.I."/>
            <person name="Rusch D."/>
            <person name="Podicherti R."/>
            <person name="Tsui H.-C.T."/>
            <person name="Winkler M.E."/>
        </authorList>
    </citation>
    <scope>NUCLEOTIDE SEQUENCE</scope>
</reference>
<proteinExistence type="predicted"/>
<dbReference type="EMBL" id="UINC01169593">
    <property type="protein sequence ID" value="SVD73207.1"/>
    <property type="molecule type" value="Genomic_DNA"/>
</dbReference>
<protein>
    <recommendedName>
        <fullName evidence="1">Aminotransferase class V domain-containing protein</fullName>
    </recommendedName>
</protein>
<dbReference type="Gene3D" id="3.40.640.10">
    <property type="entry name" value="Type I PLP-dependent aspartate aminotransferase-like (Major domain)"/>
    <property type="match status" value="1"/>
</dbReference>
<dbReference type="InterPro" id="IPR015422">
    <property type="entry name" value="PyrdxlP-dep_Trfase_small"/>
</dbReference>
<evidence type="ECO:0000259" key="1">
    <source>
        <dbReference type="Pfam" id="PF00266"/>
    </source>
</evidence>
<dbReference type="InterPro" id="IPR015424">
    <property type="entry name" value="PyrdxlP-dep_Trfase"/>
</dbReference>
<accession>A0A382XPZ3</accession>
<dbReference type="Pfam" id="PF00266">
    <property type="entry name" value="Aminotran_5"/>
    <property type="match status" value="1"/>
</dbReference>
<dbReference type="InterPro" id="IPR000192">
    <property type="entry name" value="Aminotrans_V_dom"/>
</dbReference>
<feature type="domain" description="Aminotransferase class V" evidence="1">
    <location>
        <begin position="12"/>
        <end position="188"/>
    </location>
</feature>
<dbReference type="Gene3D" id="3.90.1150.10">
    <property type="entry name" value="Aspartate Aminotransferase, domain 1"/>
    <property type="match status" value="1"/>
</dbReference>
<dbReference type="InterPro" id="IPR015421">
    <property type="entry name" value="PyrdxlP-dep_Trfase_major"/>
</dbReference>
<sequence length="221" mass="25479">MPLKEISIELNRLPKKPFLLVDGAQSFGHIEIKEKVKFSDVYAVTSHKWACGPEGLGAFYVSERFIKNSNPTIVGWKSLKREQGIYEPHENLFHNDARKFEIATSCIPLLTGLRQSISLIEKDCSGFKKHNLNTSMSNKLWNHLKEIDKVNLIMNSPIQNGIVSFDIKDIDDKNNFVYKLGLKNIWIRVIEDPQWFRVCIHQVTTEDEIELLVDEIKSIIL</sequence>